<dbReference type="OrthoDB" id="1221582at2"/>
<evidence type="ECO:0000313" key="3">
    <source>
        <dbReference type="EMBL" id="OAQ42192.1"/>
    </source>
</evidence>
<dbReference type="Pfam" id="PF13181">
    <property type="entry name" value="TPR_8"/>
    <property type="match status" value="1"/>
</dbReference>
<dbReference type="Gene3D" id="1.25.40.10">
    <property type="entry name" value="Tetratricopeptide repeat domain"/>
    <property type="match status" value="2"/>
</dbReference>
<organism evidence="3 4">
    <name type="scientific">Pedobacter psychrophilus</name>
    <dbReference type="NCBI Taxonomy" id="1826909"/>
    <lineage>
        <taxon>Bacteria</taxon>
        <taxon>Pseudomonadati</taxon>
        <taxon>Bacteroidota</taxon>
        <taxon>Sphingobacteriia</taxon>
        <taxon>Sphingobacteriales</taxon>
        <taxon>Sphingobacteriaceae</taxon>
        <taxon>Pedobacter</taxon>
    </lineage>
</organism>
<dbReference type="InterPro" id="IPR011990">
    <property type="entry name" value="TPR-like_helical_dom_sf"/>
</dbReference>
<keyword evidence="1" id="KW-0677">Repeat</keyword>
<dbReference type="SMART" id="SM00028">
    <property type="entry name" value="TPR"/>
    <property type="match status" value="6"/>
</dbReference>
<sequence>MRSITLTVFLLIGFFAKAQIDDAKLLDFIETQRYAELANYIESIYPNGNEDSKMVSRLAYAYYMSGNLLKAENNYLKLLQKDSLSFSTLNSLANIANKRGNYPHMVNYYQKILNIDSANFYIIKQTAFAYQQMDNEDKEFEYLKKASRINSTDPEVAYDFSRRLMYMIKLKEADSVLNMALAADSSNMLLLKGSLSINYSSDNFNEAVRRGETLMNLGDSSNETKNKLAQSYYYTNQFQKCISLMEQIIKSDAANETTFYFIGLSYRRLKNLDKSNESLNAAIEAGISNNLGIYYQELGKNREELNQFSSSIYNYKKALEFNNKLNIVNYSIARIYDAKLKKTKTALGFYKQYVKNADKKSKYDRPFIEYSTSRIQELSSSK</sequence>
<dbReference type="Proteomes" id="UP000078459">
    <property type="component" value="Unassembled WGS sequence"/>
</dbReference>
<keyword evidence="4" id="KW-1185">Reference proteome</keyword>
<dbReference type="PANTHER" id="PTHR44186:SF1">
    <property type="entry name" value="BARDET-BIEDL SYNDROME 4 PROTEIN"/>
    <property type="match status" value="1"/>
</dbReference>
<dbReference type="SUPFAM" id="SSF48452">
    <property type="entry name" value="TPR-like"/>
    <property type="match status" value="1"/>
</dbReference>
<dbReference type="PANTHER" id="PTHR44186">
    <property type="match status" value="1"/>
</dbReference>
<proteinExistence type="predicted"/>
<comment type="caution">
    <text evidence="3">The sequence shown here is derived from an EMBL/GenBank/DDBJ whole genome shotgun (WGS) entry which is preliminary data.</text>
</comment>
<accession>A0A179DN26</accession>
<evidence type="ECO:0000256" key="2">
    <source>
        <dbReference type="ARBA" id="ARBA00022803"/>
    </source>
</evidence>
<reference evidence="3 4" key="2">
    <citation type="submission" date="2016-06" db="EMBL/GenBank/DDBJ databases">
        <title>Pedobacter psychrophilus sp. nov., isolated from Antarctic fragmentary rock.</title>
        <authorList>
            <person name="Svec P."/>
        </authorList>
    </citation>
    <scope>NUCLEOTIDE SEQUENCE [LARGE SCALE GENOMIC DNA]</scope>
    <source>
        <strain evidence="3 4">CCM 8644</strain>
    </source>
</reference>
<gene>
    <name evidence="3" type="ORF">A5893_03500</name>
</gene>
<dbReference type="RefSeq" id="WP_068821222.1">
    <property type="nucleotide sequence ID" value="NZ_LWHJ01000011.1"/>
</dbReference>
<dbReference type="InterPro" id="IPR019734">
    <property type="entry name" value="TPR_rpt"/>
</dbReference>
<evidence type="ECO:0000256" key="1">
    <source>
        <dbReference type="ARBA" id="ARBA00022737"/>
    </source>
</evidence>
<dbReference type="STRING" id="1826909.A5893_03500"/>
<evidence type="ECO:0000313" key="4">
    <source>
        <dbReference type="Proteomes" id="UP000078459"/>
    </source>
</evidence>
<dbReference type="EMBL" id="LWHJ01000011">
    <property type="protein sequence ID" value="OAQ42192.1"/>
    <property type="molecule type" value="Genomic_DNA"/>
</dbReference>
<reference evidence="3 4" key="1">
    <citation type="submission" date="2016-04" db="EMBL/GenBank/DDBJ databases">
        <authorList>
            <person name="Evans L.H."/>
            <person name="Alamgir A."/>
            <person name="Owens N."/>
            <person name="Weber N.D."/>
            <person name="Virtaneva K."/>
            <person name="Barbian K."/>
            <person name="Babar A."/>
            <person name="Rosenke K."/>
        </authorList>
    </citation>
    <scope>NUCLEOTIDE SEQUENCE [LARGE SCALE GENOMIC DNA]</scope>
    <source>
        <strain evidence="3 4">CCM 8644</strain>
    </source>
</reference>
<protein>
    <submittedName>
        <fullName evidence="3">Uncharacterized protein</fullName>
    </submittedName>
</protein>
<keyword evidence="2" id="KW-0802">TPR repeat</keyword>
<name>A0A179DN26_9SPHI</name>
<dbReference type="AlphaFoldDB" id="A0A179DN26"/>